<feature type="transmembrane region" description="Helical" evidence="1">
    <location>
        <begin position="55"/>
        <end position="76"/>
    </location>
</feature>
<reference evidence="2 3" key="1">
    <citation type="submission" date="2017-09" db="EMBL/GenBank/DDBJ databases">
        <title>Complete genome sequence of Verrucomicrobial strain HZ-65, isolated from freshwater.</title>
        <authorList>
            <person name="Choi A."/>
        </authorList>
    </citation>
    <scope>NUCLEOTIDE SEQUENCE [LARGE SCALE GENOMIC DNA]</scope>
    <source>
        <strain evidence="2 3">HZ-65</strain>
    </source>
</reference>
<organism evidence="2 3">
    <name type="scientific">Nibricoccus aquaticus</name>
    <dbReference type="NCBI Taxonomy" id="2576891"/>
    <lineage>
        <taxon>Bacteria</taxon>
        <taxon>Pseudomonadati</taxon>
        <taxon>Verrucomicrobiota</taxon>
        <taxon>Opitutia</taxon>
        <taxon>Opitutales</taxon>
        <taxon>Opitutaceae</taxon>
        <taxon>Nibricoccus</taxon>
    </lineage>
</organism>
<protein>
    <recommendedName>
        <fullName evidence="4">DUF4136 domain-containing protein</fullName>
    </recommendedName>
</protein>
<gene>
    <name evidence="2" type="ORF">CMV30_05530</name>
</gene>
<dbReference type="KEGG" id="vbh:CMV30_05530"/>
<keyword evidence="1" id="KW-1133">Transmembrane helix</keyword>
<sequence>MYACPAKASNNFLAATARKHSCLCRFEPSSTDTPPSSLHALMTRPTLRFSSTPSLFAALAAALLLLAGCAAPSYLVRVDAINDPASAPALRTYTLASGSKDLDPATLQFREASALLRNALNRRGYTEAPLPADAALNITIAYGIGQPETRTVTFSTPVYAELGGGRVQTVTKTTDATGKTSTSTQTRIIPGRYERVGNDVTTSTYTLYPKHLALSAREANSLTASTPEIWNVTAYYQSASPDLRGDLPILVTAIEPSIGENTGRVINVRIIEQEGRLVREPAK</sequence>
<evidence type="ECO:0008006" key="4">
    <source>
        <dbReference type="Google" id="ProtNLM"/>
    </source>
</evidence>
<keyword evidence="1" id="KW-0812">Transmembrane</keyword>
<name>A0A290QB56_9BACT</name>
<dbReference type="AlphaFoldDB" id="A0A290QB56"/>
<evidence type="ECO:0000256" key="1">
    <source>
        <dbReference type="SAM" id="Phobius"/>
    </source>
</evidence>
<keyword evidence="3" id="KW-1185">Reference proteome</keyword>
<keyword evidence="1" id="KW-0472">Membrane</keyword>
<evidence type="ECO:0000313" key="2">
    <source>
        <dbReference type="EMBL" id="ATC63456.1"/>
    </source>
</evidence>
<dbReference type="EMBL" id="CP023344">
    <property type="protein sequence ID" value="ATC63456.1"/>
    <property type="molecule type" value="Genomic_DNA"/>
</dbReference>
<dbReference type="Proteomes" id="UP000217265">
    <property type="component" value="Chromosome"/>
</dbReference>
<proteinExistence type="predicted"/>
<evidence type="ECO:0000313" key="3">
    <source>
        <dbReference type="Proteomes" id="UP000217265"/>
    </source>
</evidence>
<accession>A0A290QB56</accession>